<evidence type="ECO:0000256" key="11">
    <source>
        <dbReference type="ARBA" id="ARBA00022840"/>
    </source>
</evidence>
<dbReference type="PANTHER" id="PTHR10357">
    <property type="entry name" value="ALPHA-AMYLASE FAMILY MEMBER"/>
    <property type="match status" value="1"/>
</dbReference>
<keyword evidence="8" id="KW-0479">Metal-binding</keyword>
<keyword evidence="11" id="KW-0067">ATP-binding</keyword>
<dbReference type="InterPro" id="IPR032091">
    <property type="entry name" value="Malt_amylase-like_C"/>
</dbReference>
<evidence type="ECO:0000259" key="16">
    <source>
        <dbReference type="SMART" id="SM00642"/>
    </source>
</evidence>
<evidence type="ECO:0000256" key="4">
    <source>
        <dbReference type="ARBA" id="ARBA00011962"/>
    </source>
</evidence>
<keyword evidence="9" id="KW-0547">Nucleotide-binding</keyword>
<name>A0ABU8VVT5_9BURK</name>
<feature type="domain" description="Glycosyl hydrolase family 13 catalytic" evidence="16">
    <location>
        <begin position="31"/>
        <end position="430"/>
    </location>
</feature>
<evidence type="ECO:0000256" key="9">
    <source>
        <dbReference type="ARBA" id="ARBA00022741"/>
    </source>
</evidence>
<dbReference type="Pfam" id="PF16657">
    <property type="entry name" value="Malt_amylase_C"/>
    <property type="match status" value="1"/>
</dbReference>
<dbReference type="RefSeq" id="WP_340362211.1">
    <property type="nucleotide sequence ID" value="NZ_JBBKZV010000001.1"/>
</dbReference>
<dbReference type="InterPro" id="IPR006047">
    <property type="entry name" value="GH13_cat_dom"/>
</dbReference>
<organism evidence="17 18">
    <name type="scientific">Variovorax humicola</name>
    <dbReference type="NCBI Taxonomy" id="1769758"/>
    <lineage>
        <taxon>Bacteria</taxon>
        <taxon>Pseudomonadati</taxon>
        <taxon>Pseudomonadota</taxon>
        <taxon>Betaproteobacteria</taxon>
        <taxon>Burkholderiales</taxon>
        <taxon>Comamonadaceae</taxon>
        <taxon>Variovorax</taxon>
    </lineage>
</organism>
<accession>A0ABU8VVT5</accession>
<evidence type="ECO:0000313" key="18">
    <source>
        <dbReference type="Proteomes" id="UP001363010"/>
    </source>
</evidence>
<keyword evidence="12 17" id="KW-0413">Isomerase</keyword>
<evidence type="ECO:0000256" key="14">
    <source>
        <dbReference type="ARBA" id="ARBA00031378"/>
    </source>
</evidence>
<dbReference type="SUPFAM" id="SSF51445">
    <property type="entry name" value="(Trans)glycosidases"/>
    <property type="match status" value="1"/>
</dbReference>
<dbReference type="EC" id="5.4.99.16" evidence="5"/>
<evidence type="ECO:0000256" key="7">
    <source>
        <dbReference type="ARBA" id="ARBA00022679"/>
    </source>
</evidence>
<protein>
    <recommendedName>
        <fullName evidence="6">Maltokinase</fullName>
        <ecNumber evidence="4">2.7.1.175</ecNumber>
        <ecNumber evidence="5">5.4.99.16</ecNumber>
    </recommendedName>
    <alternativeName>
        <fullName evidence="14">Maltose alpha-D-glucosyltransferase</fullName>
    </alternativeName>
    <alternativeName>
        <fullName evidence="13">Maltose-1-phosphate synthase</fullName>
    </alternativeName>
</protein>
<dbReference type="SUPFAM" id="SSF56112">
    <property type="entry name" value="Protein kinase-like (PK-like)"/>
    <property type="match status" value="1"/>
</dbReference>
<dbReference type="Gene3D" id="3.90.1200.10">
    <property type="match status" value="1"/>
</dbReference>
<dbReference type="Pfam" id="PF18085">
    <property type="entry name" value="Mak_N_cap"/>
    <property type="match status" value="1"/>
</dbReference>
<dbReference type="EMBL" id="JBBKZV010000001">
    <property type="protein sequence ID" value="MEJ8821121.1"/>
    <property type="molecule type" value="Genomic_DNA"/>
</dbReference>
<dbReference type="NCBIfam" id="TIGR02457">
    <property type="entry name" value="TreS_Cterm"/>
    <property type="match status" value="1"/>
</dbReference>
<dbReference type="Gene3D" id="3.90.400.10">
    <property type="entry name" value="Oligo-1,6-glucosidase, Domain 2"/>
    <property type="match status" value="1"/>
</dbReference>
<comment type="catalytic activity">
    <reaction evidence="15">
        <text>D-maltose + ATP = alpha-maltose 1-phosphate + ADP + H(+)</text>
        <dbReference type="Rhea" id="RHEA:31915"/>
        <dbReference type="ChEBI" id="CHEBI:15378"/>
        <dbReference type="ChEBI" id="CHEBI:17306"/>
        <dbReference type="ChEBI" id="CHEBI:30616"/>
        <dbReference type="ChEBI" id="CHEBI:63576"/>
        <dbReference type="ChEBI" id="CHEBI:456216"/>
        <dbReference type="EC" id="2.7.1.175"/>
    </reaction>
</comment>
<evidence type="ECO:0000256" key="6">
    <source>
        <dbReference type="ARBA" id="ARBA00013882"/>
    </source>
</evidence>
<keyword evidence="18" id="KW-1185">Reference proteome</keyword>
<dbReference type="Gene3D" id="3.20.20.80">
    <property type="entry name" value="Glycosidases"/>
    <property type="match status" value="1"/>
</dbReference>
<dbReference type="Pfam" id="PF00128">
    <property type="entry name" value="Alpha-amylase"/>
    <property type="match status" value="1"/>
</dbReference>
<dbReference type="InterPro" id="IPR013780">
    <property type="entry name" value="Glyco_hydro_b"/>
</dbReference>
<dbReference type="InterPro" id="IPR017853">
    <property type="entry name" value="GH"/>
</dbReference>
<evidence type="ECO:0000256" key="12">
    <source>
        <dbReference type="ARBA" id="ARBA00023235"/>
    </source>
</evidence>
<dbReference type="EC" id="2.7.1.175" evidence="4"/>
<dbReference type="NCBIfam" id="TIGR02456">
    <property type="entry name" value="treS_nterm"/>
    <property type="match status" value="1"/>
</dbReference>
<dbReference type="InterPro" id="IPR040999">
    <property type="entry name" value="Mak_N_cap"/>
</dbReference>
<dbReference type="SMART" id="SM00642">
    <property type="entry name" value="Aamy"/>
    <property type="match status" value="1"/>
</dbReference>
<dbReference type="GO" id="GO:0047471">
    <property type="term" value="F:maltose alpha-D-glucosyltransferase activity"/>
    <property type="evidence" value="ECO:0007669"/>
    <property type="project" value="UniProtKB-EC"/>
</dbReference>
<dbReference type="PANTHER" id="PTHR10357:SF219">
    <property type="entry name" value="MALTOSE ALPHA-D-GLUCOSYLTRANSFERASE"/>
    <property type="match status" value="1"/>
</dbReference>
<dbReference type="Proteomes" id="UP001363010">
    <property type="component" value="Unassembled WGS sequence"/>
</dbReference>
<sequence length="1117" mass="126976">MNANVPALALETPEIDHTDDAQWYRDAVIYQLNVKAFFDTDGDGTGDFKGVTAKLDYVKDLGVNTIWLMPFYPSPLRDDGYDIAEYEDVNPQYGTLADFKEMLDEAHKRGLRVITELVINHTSNDHPWFQAARKAPPGSPERNFYVWSDTDQIYRGTRIIFTDTETSNWTWDPVAKQFFWHRFFSHQPDLNFDNPAVLEAIFKTMRFWLDMGVDGFRLDAIPYLIERDGTSNENLPETHAVIKKIRAAIDAEYKNRFLLAEANMWPEDVREYFGSGDECHMAYHFPLMPRMYMSIAQEDRDPIVEILQQTPDIPDGCQWAIFLRNHDELTLEMVTSRERDYMYTTYAADKRARINLGIRRRLSPLMDNDKDRIKLMNGMLLSMPGSPIIYYGDEIGMGDNVFVGDRNGVRTPMQWAPDRNAGFSRADPQRLYLQPIMDPMYGYESVNVEAQLRDNSSLLHWTRRMLAVRKTSSAFGRGKKVFLRPGNRKVLAYLSLFEDDVILSVFNLSRAAQPVELDLSAYKTRVPVEMLGRSSFPPIGELPYLLTMPSYGFYWFKLTTDAPMPVWHQEEVGLRDRPTLVLFDGWQSLFRERVMPWRMAMADRLREQVESDLFARHIEAQRWYGSKGSAITSATIAEHVVWERGRLRWMLPILDVQASDVRSTYFMPLALAWEDHDEERMKQLAQAIIAKVRQQAEVGLMGDAFYDESFCRAVVLGIAQGLVLPAMHGEIRFTSTGALVDVTDEDIDALEVSKPSAASSNTVVTLGDQLFLKGYRRLHEGVNPELDVGRYLTQVARFANCVPVAGAIEYHGADGRVMTLALLQAYVPNQGDAWDYTLGYLDRVLSEQRDSPEGDAVPDHGAFLKLTRVLGQRTAELHLAFARSKGDAAFDPEPLSAADRTAFRDTAAVEARRSFDMLRERMSGLPPEAQQDAERLLAREAALLQRIESFPTETAGPAAIKSRFHGDYHLGQVLVSRNDFIIIDFEGEPARSFTERRAKTSPLRDVAGMLRSFNYARWSSLKRNAQNPEELLRLDSAASDWELQVRKAFLGGYADTLAVAGAPPPEPELLSLFEIDKAMYELRYELNNRVDWLQVPMQGLQALATADGTSIARGDAA</sequence>
<dbReference type="InterPro" id="IPR012810">
    <property type="entry name" value="TreS/a-amylase_N"/>
</dbReference>
<comment type="similarity">
    <text evidence="2">Belongs to the glycosyl hydrolase 13 family. TreS subfamily.</text>
</comment>
<evidence type="ECO:0000256" key="3">
    <source>
        <dbReference type="ARBA" id="ARBA00006219"/>
    </source>
</evidence>
<gene>
    <name evidence="17" type="primary">treS</name>
    <name evidence="17" type="ORF">WKW80_03590</name>
</gene>
<evidence type="ECO:0000256" key="5">
    <source>
        <dbReference type="ARBA" id="ARBA00012619"/>
    </source>
</evidence>
<reference evidence="17 18" key="1">
    <citation type="submission" date="2024-03" db="EMBL/GenBank/DDBJ databases">
        <title>Novel species of the genus Variovorax.</title>
        <authorList>
            <person name="Liu Q."/>
            <person name="Xin Y.-H."/>
        </authorList>
    </citation>
    <scope>NUCLEOTIDE SEQUENCE [LARGE SCALE GENOMIC DNA]</scope>
    <source>
        <strain evidence="17 18">KACC 18501</strain>
    </source>
</reference>
<evidence type="ECO:0000256" key="8">
    <source>
        <dbReference type="ARBA" id="ARBA00022723"/>
    </source>
</evidence>
<comment type="catalytic activity">
    <reaction evidence="1">
        <text>D-maltose = alpha,alpha-trehalose</text>
        <dbReference type="Rhea" id="RHEA:15145"/>
        <dbReference type="ChEBI" id="CHEBI:16551"/>
        <dbReference type="ChEBI" id="CHEBI:17306"/>
        <dbReference type="EC" id="5.4.99.16"/>
    </reaction>
</comment>
<dbReference type="InterPro" id="IPR011009">
    <property type="entry name" value="Kinase-like_dom_sf"/>
</dbReference>
<evidence type="ECO:0000256" key="2">
    <source>
        <dbReference type="ARBA" id="ARBA00005496"/>
    </source>
</evidence>
<proteinExistence type="inferred from homology"/>
<dbReference type="Gene3D" id="2.60.40.1180">
    <property type="entry name" value="Golgi alpha-mannosidase II"/>
    <property type="match status" value="1"/>
</dbReference>
<comment type="similarity">
    <text evidence="3">Belongs to the aminoglycoside phosphotransferase family.</text>
</comment>
<evidence type="ECO:0000313" key="17">
    <source>
        <dbReference type="EMBL" id="MEJ8821121.1"/>
    </source>
</evidence>
<evidence type="ECO:0000256" key="15">
    <source>
        <dbReference type="ARBA" id="ARBA00049067"/>
    </source>
</evidence>
<dbReference type="CDD" id="cd11334">
    <property type="entry name" value="AmyAc_TreS"/>
    <property type="match status" value="1"/>
</dbReference>
<evidence type="ECO:0000256" key="1">
    <source>
        <dbReference type="ARBA" id="ARBA00001595"/>
    </source>
</evidence>
<dbReference type="SUPFAM" id="SSF51011">
    <property type="entry name" value="Glycosyl hydrolase domain"/>
    <property type="match status" value="1"/>
</dbReference>
<keyword evidence="7" id="KW-0808">Transferase</keyword>
<keyword evidence="10" id="KW-0106">Calcium</keyword>
<dbReference type="InterPro" id="IPR045857">
    <property type="entry name" value="O16G_dom_2"/>
</dbReference>
<evidence type="ECO:0000256" key="13">
    <source>
        <dbReference type="ARBA" id="ARBA00031251"/>
    </source>
</evidence>
<dbReference type="InterPro" id="IPR012811">
    <property type="entry name" value="TreS_maltokin_C_dom"/>
</dbReference>
<evidence type="ECO:0000256" key="10">
    <source>
        <dbReference type="ARBA" id="ARBA00022837"/>
    </source>
</evidence>
<comment type="caution">
    <text evidence="17">The sequence shown here is derived from an EMBL/GenBank/DDBJ whole genome shotgun (WGS) entry which is preliminary data.</text>
</comment>